<comment type="similarity">
    <text evidence="1">Belongs to the ABC transporter superfamily.</text>
</comment>
<dbReference type="InterPro" id="IPR017871">
    <property type="entry name" value="ABC_transporter-like_CS"/>
</dbReference>
<keyword evidence="2" id="KW-0547">Nucleotide-binding</keyword>
<feature type="domain" description="ABC transporter" evidence="4">
    <location>
        <begin position="5"/>
        <end position="232"/>
    </location>
</feature>
<reference evidence="5 6" key="1">
    <citation type="journal article" date="2015" name="Genome Announc.">
        <title>Draft Genome of the Euendolithic (true boring) Cyanobacterium Mastigocoleus testarum strain BC008.</title>
        <authorList>
            <person name="Guida B.S."/>
            <person name="Garcia-Pichel F."/>
        </authorList>
    </citation>
    <scope>NUCLEOTIDE SEQUENCE [LARGE SCALE GENOMIC DNA]</scope>
    <source>
        <strain evidence="5 6">BC008</strain>
    </source>
</reference>
<dbReference type="GO" id="GO:0005524">
    <property type="term" value="F:ATP binding"/>
    <property type="evidence" value="ECO:0007669"/>
    <property type="project" value="UniProtKB-KW"/>
</dbReference>
<dbReference type="InterPro" id="IPR003593">
    <property type="entry name" value="AAA+_ATPase"/>
</dbReference>
<dbReference type="InterPro" id="IPR003439">
    <property type="entry name" value="ABC_transporter-like_ATP-bd"/>
</dbReference>
<dbReference type="NCBIfam" id="TIGR02324">
    <property type="entry name" value="CP_lyasePhnL"/>
    <property type="match status" value="1"/>
</dbReference>
<dbReference type="OrthoDB" id="508204at2"/>
<dbReference type="AlphaFoldDB" id="A0A0V7ZTI8"/>
<evidence type="ECO:0000313" key="5">
    <source>
        <dbReference type="EMBL" id="KST67494.1"/>
    </source>
</evidence>
<dbReference type="PROSITE" id="PS50893">
    <property type="entry name" value="ABC_TRANSPORTER_2"/>
    <property type="match status" value="1"/>
</dbReference>
<dbReference type="Gene3D" id="3.40.50.300">
    <property type="entry name" value="P-loop containing nucleotide triphosphate hydrolases"/>
    <property type="match status" value="1"/>
</dbReference>
<organism evidence="5 6">
    <name type="scientific">Mastigocoleus testarum BC008</name>
    <dbReference type="NCBI Taxonomy" id="371196"/>
    <lineage>
        <taxon>Bacteria</taxon>
        <taxon>Bacillati</taxon>
        <taxon>Cyanobacteriota</taxon>
        <taxon>Cyanophyceae</taxon>
        <taxon>Nostocales</taxon>
        <taxon>Hapalosiphonaceae</taxon>
        <taxon>Mastigocoleus</taxon>
    </lineage>
</organism>
<evidence type="ECO:0000256" key="3">
    <source>
        <dbReference type="ARBA" id="ARBA00022840"/>
    </source>
</evidence>
<dbReference type="Proteomes" id="UP000053372">
    <property type="component" value="Unassembled WGS sequence"/>
</dbReference>
<accession>A0A0V7ZTI8</accession>
<evidence type="ECO:0000259" key="4">
    <source>
        <dbReference type="PROSITE" id="PS50893"/>
    </source>
</evidence>
<dbReference type="GO" id="GO:0016887">
    <property type="term" value="F:ATP hydrolysis activity"/>
    <property type="evidence" value="ECO:0007669"/>
    <property type="project" value="InterPro"/>
</dbReference>
<evidence type="ECO:0000256" key="2">
    <source>
        <dbReference type="ARBA" id="ARBA00022741"/>
    </source>
</evidence>
<keyword evidence="3 5" id="KW-0067">ATP-binding</keyword>
<comment type="caution">
    <text evidence="5">The sequence shown here is derived from an EMBL/GenBank/DDBJ whole genome shotgun (WGS) entry which is preliminary data.</text>
</comment>
<evidence type="ECO:0000313" key="6">
    <source>
        <dbReference type="Proteomes" id="UP000053372"/>
    </source>
</evidence>
<protein>
    <submittedName>
        <fullName evidence="5">Phosphonate ABC transporter ATP-binding protein</fullName>
    </submittedName>
</protein>
<dbReference type="RefSeq" id="WP_027840420.1">
    <property type="nucleotide sequence ID" value="NZ_LMTZ01000087.1"/>
</dbReference>
<dbReference type="Pfam" id="PF00005">
    <property type="entry name" value="ABC_tran"/>
    <property type="match status" value="1"/>
</dbReference>
<dbReference type="PANTHER" id="PTHR42798:SF7">
    <property type="entry name" value="ALPHA-D-RIBOSE 1-METHYLPHOSPHONATE 5-TRIPHOSPHATE SYNTHASE SUBUNIT PHNL"/>
    <property type="match status" value="1"/>
</dbReference>
<dbReference type="EMBL" id="LMTZ01000087">
    <property type="protein sequence ID" value="KST67494.1"/>
    <property type="molecule type" value="Genomic_DNA"/>
</dbReference>
<evidence type="ECO:0000256" key="1">
    <source>
        <dbReference type="ARBA" id="ARBA00005417"/>
    </source>
</evidence>
<proteinExistence type="inferred from homology"/>
<gene>
    <name evidence="5" type="ORF">BC008_30330</name>
</gene>
<keyword evidence="6" id="KW-1185">Reference proteome</keyword>
<dbReference type="PANTHER" id="PTHR42798">
    <property type="entry name" value="LIPOPROTEIN-RELEASING SYSTEM ATP-BINDING PROTEIN LOLD"/>
    <property type="match status" value="1"/>
</dbReference>
<dbReference type="InterPro" id="IPR012701">
    <property type="entry name" value="CP_lyase_PhnL"/>
</dbReference>
<dbReference type="PROSITE" id="PS00211">
    <property type="entry name" value="ABC_TRANSPORTER_1"/>
    <property type="match status" value="1"/>
</dbReference>
<dbReference type="InterPro" id="IPR027417">
    <property type="entry name" value="P-loop_NTPase"/>
</dbReference>
<dbReference type="SMART" id="SM00382">
    <property type="entry name" value="AAA"/>
    <property type="match status" value="1"/>
</dbReference>
<name>A0A0V7ZTI8_9CYAN</name>
<sequence>MKQILRIKQLTKQFVLHEQGKIIPAAKPVDLTLETGTLTALVGTSGVGKSSLLKCIYRTYLPSNGNINYLDVQNNWIDLATASEYEILKLRQTQISFVTQFLDFLPRQNTLDVVAKPLFDLGVDRKEARSKSQVILEELNIPERLWKVSPATFSGGEKQRVNIARGLIMRSRLLLLDEPTASLDPETTKKVISLIKRAKEEGTAILAVFHEPQIISELADSTVTLESNRVSVR</sequence>
<dbReference type="SUPFAM" id="SSF52540">
    <property type="entry name" value="P-loop containing nucleoside triphosphate hydrolases"/>
    <property type="match status" value="1"/>
</dbReference>